<organism evidence="2">
    <name type="scientific">marine sediment metagenome</name>
    <dbReference type="NCBI Taxonomy" id="412755"/>
    <lineage>
        <taxon>unclassified sequences</taxon>
        <taxon>metagenomes</taxon>
        <taxon>ecological metagenomes</taxon>
    </lineage>
</organism>
<feature type="transmembrane region" description="Helical" evidence="1">
    <location>
        <begin position="70"/>
        <end position="92"/>
    </location>
</feature>
<keyword evidence="1" id="KW-1133">Transmembrane helix</keyword>
<comment type="caution">
    <text evidence="2">The sequence shown here is derived from an EMBL/GenBank/DDBJ whole genome shotgun (WGS) entry which is preliminary data.</text>
</comment>
<evidence type="ECO:0000256" key="1">
    <source>
        <dbReference type="SAM" id="Phobius"/>
    </source>
</evidence>
<dbReference type="EMBL" id="BARV01000340">
    <property type="protein sequence ID" value="GAH97061.1"/>
    <property type="molecule type" value="Genomic_DNA"/>
</dbReference>
<evidence type="ECO:0000313" key="2">
    <source>
        <dbReference type="EMBL" id="GAH97061.1"/>
    </source>
</evidence>
<protein>
    <submittedName>
        <fullName evidence="2">Uncharacterized protein</fullName>
    </submittedName>
</protein>
<reference evidence="2" key="1">
    <citation type="journal article" date="2014" name="Front. Microbiol.">
        <title>High frequency of phylogenetically diverse reductive dehalogenase-homologous genes in deep subseafloor sedimentary metagenomes.</title>
        <authorList>
            <person name="Kawai M."/>
            <person name="Futagami T."/>
            <person name="Toyoda A."/>
            <person name="Takaki Y."/>
            <person name="Nishi S."/>
            <person name="Hori S."/>
            <person name="Arai W."/>
            <person name="Tsubouchi T."/>
            <person name="Morono Y."/>
            <person name="Uchiyama I."/>
            <person name="Ito T."/>
            <person name="Fujiyama A."/>
            <person name="Inagaki F."/>
            <person name="Takami H."/>
        </authorList>
    </citation>
    <scope>NUCLEOTIDE SEQUENCE</scope>
    <source>
        <strain evidence="2">Expedition CK06-06</strain>
    </source>
</reference>
<keyword evidence="1" id="KW-0812">Transmembrane</keyword>
<name>X1JQR1_9ZZZZ</name>
<dbReference type="AlphaFoldDB" id="X1JQR1"/>
<gene>
    <name evidence="2" type="ORF">S06H3_01381</name>
</gene>
<sequence length="94" mass="11035">MNCEFLEPVYWNKDLQEFVPVVAGSVLDLKDTTWNFTKMVCDEGLTLELIQGPDDREFFVQKTLTYGEAIIIWFLTLFLVGLTAKIIFDFFWKK</sequence>
<accession>X1JQR1</accession>
<proteinExistence type="predicted"/>
<keyword evidence="1" id="KW-0472">Membrane</keyword>